<feature type="domain" description="MsrB" evidence="12">
    <location>
        <begin position="231"/>
        <end position="354"/>
    </location>
</feature>
<dbReference type="InterPro" id="IPR036509">
    <property type="entry name" value="Met_Sox_Rdtase_MsrA_sf"/>
</dbReference>
<organism evidence="13 14">
    <name type="scientific">Odoribacter laneus YIT 12061</name>
    <dbReference type="NCBI Taxonomy" id="742817"/>
    <lineage>
        <taxon>Bacteria</taxon>
        <taxon>Pseudomonadati</taxon>
        <taxon>Bacteroidota</taxon>
        <taxon>Bacteroidia</taxon>
        <taxon>Bacteroidales</taxon>
        <taxon>Odoribacteraceae</taxon>
        <taxon>Odoribacter</taxon>
    </lineage>
</organism>
<dbReference type="GO" id="GO:0033743">
    <property type="term" value="F:peptide-methionine (R)-S-oxide reductase activity"/>
    <property type="evidence" value="ECO:0007669"/>
    <property type="project" value="UniProtKB-UniRule"/>
</dbReference>
<protein>
    <recommendedName>
        <fullName evidence="9 10">Multifunctional fusion protein</fullName>
    </recommendedName>
    <domain>
        <recommendedName>
            <fullName evidence="10">Peptide methionine sulfoxide reductase MsrA</fullName>
            <shortName evidence="10">Protein-methionine-S-oxide reductase</shortName>
            <ecNumber evidence="10">1.8.4.11</ecNumber>
        </recommendedName>
        <alternativeName>
            <fullName evidence="10">Peptide-methionine (S)-S-oxide reductase</fullName>
            <shortName evidence="10">Peptide Met(O) reductase</shortName>
        </alternativeName>
    </domain>
    <domain>
        <recommendedName>
            <fullName evidence="9">Peptide methionine sulfoxide reductase MsrB</fullName>
            <ecNumber evidence="9">1.8.4.12</ecNumber>
        </recommendedName>
        <alternativeName>
            <fullName evidence="9">Peptide-methionine (R)-S-oxide reductase</fullName>
        </alternativeName>
    </domain>
</protein>
<evidence type="ECO:0000313" key="14">
    <source>
        <dbReference type="Proteomes" id="UP000004892"/>
    </source>
</evidence>
<dbReference type="InterPro" id="IPR002569">
    <property type="entry name" value="Met_Sox_Rdtase_MsrA_dom"/>
</dbReference>
<comment type="function">
    <text evidence="5 10">Has an important function as a repair enzyme for proteins that have been inactivated by oxidation. Catalyzes the reversible oxidation-reduction of methionine sulfoxide in proteins to methionine.</text>
</comment>
<dbReference type="HAMAP" id="MF_01401">
    <property type="entry name" value="MsrA"/>
    <property type="match status" value="1"/>
</dbReference>
<dbReference type="HAMAP" id="MF_01400">
    <property type="entry name" value="MsrB"/>
    <property type="match status" value="1"/>
</dbReference>
<dbReference type="Gene3D" id="3.30.1060.10">
    <property type="entry name" value="Peptide methionine sulphoxide reductase MsrA"/>
    <property type="match status" value="1"/>
</dbReference>
<dbReference type="NCBIfam" id="TIGR00401">
    <property type="entry name" value="msrA"/>
    <property type="match status" value="1"/>
</dbReference>
<evidence type="ECO:0000256" key="8">
    <source>
        <dbReference type="ARBA" id="ARBA00048782"/>
    </source>
</evidence>
<dbReference type="PROSITE" id="PS51790">
    <property type="entry name" value="MSRB"/>
    <property type="match status" value="1"/>
</dbReference>
<dbReference type="SUPFAM" id="SSF51316">
    <property type="entry name" value="Mss4-like"/>
    <property type="match status" value="1"/>
</dbReference>
<dbReference type="eggNOG" id="COG0229">
    <property type="taxonomic scope" value="Bacteria"/>
</dbReference>
<feature type="active site" evidence="10">
    <location>
        <position position="47"/>
    </location>
</feature>
<dbReference type="NCBIfam" id="TIGR00357">
    <property type="entry name" value="peptide-methionine (R)-S-oxide reductase MsrB"/>
    <property type="match status" value="1"/>
</dbReference>
<comment type="similarity">
    <text evidence="2">In the N-terminal section; belongs to the MsrA Met sulfoxide reductase family.</text>
</comment>
<evidence type="ECO:0000256" key="3">
    <source>
        <dbReference type="ARBA" id="ARBA00023002"/>
    </source>
</evidence>
<dbReference type="Proteomes" id="UP000004892">
    <property type="component" value="Unassembled WGS sequence"/>
</dbReference>
<dbReference type="RefSeq" id="WP_009138094.1">
    <property type="nucleotide sequence ID" value="NZ_JH594598.1"/>
</dbReference>
<dbReference type="eggNOG" id="COG0225">
    <property type="taxonomic scope" value="Bacteria"/>
</dbReference>
<evidence type="ECO:0000256" key="1">
    <source>
        <dbReference type="ARBA" id="ARBA00008076"/>
    </source>
</evidence>
<gene>
    <name evidence="9" type="primary">msrB</name>
    <name evidence="10" type="synonym">msrA</name>
    <name evidence="13" type="ORF">HMPREF9449_02951</name>
</gene>
<evidence type="ECO:0000256" key="11">
    <source>
        <dbReference type="SAM" id="MobiDB-lite"/>
    </source>
</evidence>
<comment type="catalytic activity">
    <reaction evidence="6 10">
        <text>L-methionyl-[protein] + [thioredoxin]-disulfide + H2O = L-methionyl-(S)-S-oxide-[protein] + [thioredoxin]-dithiol</text>
        <dbReference type="Rhea" id="RHEA:14217"/>
        <dbReference type="Rhea" id="RHEA-COMP:10698"/>
        <dbReference type="Rhea" id="RHEA-COMP:10700"/>
        <dbReference type="Rhea" id="RHEA-COMP:12313"/>
        <dbReference type="Rhea" id="RHEA-COMP:12315"/>
        <dbReference type="ChEBI" id="CHEBI:15377"/>
        <dbReference type="ChEBI" id="CHEBI:16044"/>
        <dbReference type="ChEBI" id="CHEBI:29950"/>
        <dbReference type="ChEBI" id="CHEBI:44120"/>
        <dbReference type="ChEBI" id="CHEBI:50058"/>
        <dbReference type="EC" id="1.8.4.11"/>
    </reaction>
</comment>
<evidence type="ECO:0000259" key="12">
    <source>
        <dbReference type="PROSITE" id="PS51790"/>
    </source>
</evidence>
<dbReference type="PATRIC" id="fig|742817.3.peg.3157"/>
<evidence type="ECO:0000256" key="4">
    <source>
        <dbReference type="ARBA" id="ARBA00023268"/>
    </source>
</evidence>
<dbReference type="Pfam" id="PF01641">
    <property type="entry name" value="SelR"/>
    <property type="match status" value="1"/>
</dbReference>
<evidence type="ECO:0000256" key="6">
    <source>
        <dbReference type="ARBA" id="ARBA00047806"/>
    </source>
</evidence>
<comment type="similarity">
    <text evidence="9">Belongs to the MsrB Met sulfoxide reductase family.</text>
</comment>
<dbReference type="InterPro" id="IPR011057">
    <property type="entry name" value="Mss4-like_sf"/>
</dbReference>
<comment type="similarity">
    <text evidence="10">Belongs to the MsrA Met sulfoxide reductase family.</text>
</comment>
<evidence type="ECO:0000256" key="7">
    <source>
        <dbReference type="ARBA" id="ARBA00048488"/>
    </source>
</evidence>
<comment type="catalytic activity">
    <reaction evidence="7 9">
        <text>L-methionyl-[protein] + [thioredoxin]-disulfide + H2O = L-methionyl-(R)-S-oxide-[protein] + [thioredoxin]-dithiol</text>
        <dbReference type="Rhea" id="RHEA:24164"/>
        <dbReference type="Rhea" id="RHEA-COMP:10698"/>
        <dbReference type="Rhea" id="RHEA-COMP:10700"/>
        <dbReference type="Rhea" id="RHEA-COMP:12313"/>
        <dbReference type="Rhea" id="RHEA-COMP:12314"/>
        <dbReference type="ChEBI" id="CHEBI:15377"/>
        <dbReference type="ChEBI" id="CHEBI:16044"/>
        <dbReference type="ChEBI" id="CHEBI:29950"/>
        <dbReference type="ChEBI" id="CHEBI:45764"/>
        <dbReference type="ChEBI" id="CHEBI:50058"/>
        <dbReference type="EC" id="1.8.4.12"/>
    </reaction>
</comment>
<keyword evidence="3 9" id="KW-0560">Oxidoreductase</keyword>
<reference evidence="13 14" key="1">
    <citation type="submission" date="2012-01" db="EMBL/GenBank/DDBJ databases">
        <title>The Genome Sequence of Odoribacter laneus YIT 12061.</title>
        <authorList>
            <consortium name="The Broad Institute Genome Sequencing Platform"/>
            <person name="Earl A."/>
            <person name="Ward D."/>
            <person name="Feldgarden M."/>
            <person name="Gevers D."/>
            <person name="Morotomi M."/>
            <person name="Young S.K."/>
            <person name="Zeng Q."/>
            <person name="Gargeya S."/>
            <person name="Fitzgerald M."/>
            <person name="Haas B."/>
            <person name="Abouelleil A."/>
            <person name="Alvarado L."/>
            <person name="Arachchi H.M."/>
            <person name="Berlin A."/>
            <person name="Chapman S.B."/>
            <person name="Gearin G."/>
            <person name="Goldberg J."/>
            <person name="Griggs A."/>
            <person name="Gujja S."/>
            <person name="Hansen M."/>
            <person name="Heiman D."/>
            <person name="Howarth C."/>
            <person name="Larimer J."/>
            <person name="Lui A."/>
            <person name="MacDonald P.J.P."/>
            <person name="McCowen C."/>
            <person name="Montmayeur A."/>
            <person name="Murphy C."/>
            <person name="Neiman D."/>
            <person name="Pearson M."/>
            <person name="Priest M."/>
            <person name="Roberts A."/>
            <person name="Saif S."/>
            <person name="Shea T."/>
            <person name="Sisk P."/>
            <person name="Stolte C."/>
            <person name="Sykes S."/>
            <person name="Wortman J."/>
            <person name="Nusbaum C."/>
            <person name="Birren B."/>
        </authorList>
    </citation>
    <scope>NUCLEOTIDE SEQUENCE [LARGE SCALE GENOMIC DNA]</scope>
    <source>
        <strain evidence="13 14">YIT 12061</strain>
    </source>
</reference>
<dbReference type="GO" id="GO:0008113">
    <property type="term" value="F:peptide-methionine (S)-S-oxide reductase activity"/>
    <property type="evidence" value="ECO:0007669"/>
    <property type="project" value="UniProtKB-UniRule"/>
</dbReference>
<dbReference type="AlphaFoldDB" id="H1DL15"/>
<dbReference type="GO" id="GO:0005737">
    <property type="term" value="C:cytoplasm"/>
    <property type="evidence" value="ECO:0007669"/>
    <property type="project" value="TreeGrafter"/>
</dbReference>
<comment type="caution">
    <text evidence="13">The sequence shown here is derived from an EMBL/GenBank/DDBJ whole genome shotgun (WGS) entry which is preliminary data.</text>
</comment>
<dbReference type="GO" id="GO:0006979">
    <property type="term" value="P:response to oxidative stress"/>
    <property type="evidence" value="ECO:0007669"/>
    <property type="project" value="InterPro"/>
</dbReference>
<evidence type="ECO:0000256" key="10">
    <source>
        <dbReference type="HAMAP-Rule" id="MF_01401"/>
    </source>
</evidence>
<comment type="catalytic activity">
    <reaction evidence="8 10">
        <text>[thioredoxin]-disulfide + L-methionine + H2O = L-methionine (S)-S-oxide + [thioredoxin]-dithiol</text>
        <dbReference type="Rhea" id="RHEA:19993"/>
        <dbReference type="Rhea" id="RHEA-COMP:10698"/>
        <dbReference type="Rhea" id="RHEA-COMP:10700"/>
        <dbReference type="ChEBI" id="CHEBI:15377"/>
        <dbReference type="ChEBI" id="CHEBI:29950"/>
        <dbReference type="ChEBI" id="CHEBI:50058"/>
        <dbReference type="ChEBI" id="CHEBI:57844"/>
        <dbReference type="ChEBI" id="CHEBI:58772"/>
        <dbReference type="EC" id="1.8.4.11"/>
    </reaction>
</comment>
<feature type="region of interest" description="Disordered" evidence="11">
    <location>
        <begin position="203"/>
        <end position="231"/>
    </location>
</feature>
<comment type="caution">
    <text evidence="9">Lacks conserved residue(s) required for the propagation of feature annotation.</text>
</comment>
<dbReference type="InterPro" id="IPR028427">
    <property type="entry name" value="Met_Sox_Rdtase_MsrB"/>
</dbReference>
<evidence type="ECO:0000256" key="2">
    <source>
        <dbReference type="ARBA" id="ARBA00011017"/>
    </source>
</evidence>
<comment type="similarity">
    <text evidence="1">In the C-terminal section; belongs to the MsrB Met sulfoxide reductase family.</text>
</comment>
<dbReference type="SUPFAM" id="SSF55068">
    <property type="entry name" value="Peptide methionine sulfoxide reductase"/>
    <property type="match status" value="1"/>
</dbReference>
<dbReference type="HOGENOM" id="CLU_031040_1_0_10"/>
<dbReference type="STRING" id="742817.HMPREF9449_02951"/>
<evidence type="ECO:0000256" key="9">
    <source>
        <dbReference type="HAMAP-Rule" id="MF_01400"/>
    </source>
</evidence>
<dbReference type="EMBL" id="ADMC01000034">
    <property type="protein sequence ID" value="EHP45106.1"/>
    <property type="molecule type" value="Genomic_DNA"/>
</dbReference>
<sequence length="371" mass="42143">MKSIIIVITLLIAGHFSGRTGGNIPAIETKQKNVMDHQREIYLAGGCFWGTEHFMKQIQGVKNTQVGYANGNIVNPTYQQVCRGNTGFAETVKVVYDSQEVDLPFLLELYFKTIDPTSLNRQGNDRGTQYRTGIYYTDKADLPVIEKAVYALAREYKKPLAIEIKPLTNFYVAEGYHQDYLDKNPGGYCHISPELFEMARKAHPEQKKEIEPSEAVKTDKTGDPVYRKPDDARLKARLSPEQYAVTQKNATEPPFRNEYWNEYREGIYVDITTGEPLFISTDKFDSGCGWPSFSKPIQKGLIEERMDTSHGMRRVEVRSKTGNAHLGHVFNDGPREQGGLRYCINSAALRFIPKEDMEAQGYGEYLPLLEK</sequence>
<keyword evidence="14" id="KW-1185">Reference proteome</keyword>
<dbReference type="GO" id="GO:0030091">
    <property type="term" value="P:protein repair"/>
    <property type="evidence" value="ECO:0007669"/>
    <property type="project" value="InterPro"/>
</dbReference>
<dbReference type="InterPro" id="IPR002579">
    <property type="entry name" value="Met_Sox_Rdtase_MsrB_dom"/>
</dbReference>
<evidence type="ECO:0000256" key="5">
    <source>
        <dbReference type="ARBA" id="ARBA00024679"/>
    </source>
</evidence>
<dbReference type="Pfam" id="PF01625">
    <property type="entry name" value="PMSR"/>
    <property type="match status" value="1"/>
</dbReference>
<proteinExistence type="inferred from homology"/>
<dbReference type="EC" id="1.8.4.12" evidence="9"/>
<evidence type="ECO:0000313" key="13">
    <source>
        <dbReference type="EMBL" id="EHP45106.1"/>
    </source>
</evidence>
<dbReference type="GO" id="GO:0033744">
    <property type="term" value="F:L-methionine:thioredoxin-disulfide S-oxidoreductase activity"/>
    <property type="evidence" value="ECO:0007669"/>
    <property type="project" value="RHEA"/>
</dbReference>
<accession>H1DL15</accession>
<keyword evidence="4" id="KW-0511">Multifunctional enzyme</keyword>
<name>H1DL15_9BACT</name>
<dbReference type="PANTHER" id="PTHR10173:SF59">
    <property type="entry name" value="PEPTIDE METHIONINE SULFOXIDE REDUCTASE MSRA_MSRB"/>
    <property type="match status" value="1"/>
</dbReference>
<dbReference type="FunFam" id="2.170.150.20:FF:000003">
    <property type="entry name" value="Peptide methionine sulfoxide reductase MsrB"/>
    <property type="match status" value="1"/>
</dbReference>
<dbReference type="PANTHER" id="PTHR10173">
    <property type="entry name" value="METHIONINE SULFOXIDE REDUCTASE"/>
    <property type="match status" value="1"/>
</dbReference>
<dbReference type="Gene3D" id="2.170.150.20">
    <property type="entry name" value="Peptide methionine sulfoxide reductase"/>
    <property type="match status" value="1"/>
</dbReference>
<feature type="active site" description="Nucleophile" evidence="9">
    <location>
        <position position="343"/>
    </location>
</feature>
<dbReference type="EC" id="1.8.4.11" evidence="10"/>
<dbReference type="GeneID" id="98070468"/>